<evidence type="ECO:0000313" key="2">
    <source>
        <dbReference type="EMBL" id="MDM5450684.1"/>
    </source>
</evidence>
<dbReference type="AlphaFoldDB" id="A0AAW7IAT6"/>
<proteinExistence type="predicted"/>
<dbReference type="RefSeq" id="WP_289319022.1">
    <property type="nucleotide sequence ID" value="NZ_JAUCEY010000001.1"/>
</dbReference>
<reference evidence="2" key="1">
    <citation type="submission" date="2023-06" db="EMBL/GenBank/DDBJ databases">
        <title>Comparative genomics of Bacillaceae isolates and their secondary metabolite potential.</title>
        <authorList>
            <person name="Song L."/>
            <person name="Nielsen L.J."/>
            <person name="Mohite O."/>
            <person name="Xu X."/>
            <person name="Weber T."/>
            <person name="Kovacs A.T."/>
        </authorList>
    </citation>
    <scope>NUCLEOTIDE SEQUENCE</scope>
    <source>
        <strain evidence="2">D8_B_37</strain>
    </source>
</reference>
<organism evidence="2 3">
    <name type="scientific">Peribacillus simplex</name>
    <dbReference type="NCBI Taxonomy" id="1478"/>
    <lineage>
        <taxon>Bacteria</taxon>
        <taxon>Bacillati</taxon>
        <taxon>Bacillota</taxon>
        <taxon>Bacilli</taxon>
        <taxon>Bacillales</taxon>
        <taxon>Bacillaceae</taxon>
        <taxon>Peribacillus</taxon>
    </lineage>
</organism>
<comment type="caution">
    <text evidence="2">The sequence shown here is derived from an EMBL/GenBank/DDBJ whole genome shotgun (WGS) entry which is preliminary data.</text>
</comment>
<accession>A0AAW7IAT6</accession>
<evidence type="ECO:0000313" key="3">
    <source>
        <dbReference type="Proteomes" id="UP001234602"/>
    </source>
</evidence>
<protein>
    <submittedName>
        <fullName evidence="2">Uncharacterized protein</fullName>
    </submittedName>
</protein>
<name>A0AAW7IAT6_9BACI</name>
<sequence>MKLFNETEKVIAEYKERVNKLDLQEQELHAELNALQEEHTALILDQEGANLSERIYLKSQAKEVVGKSEIVNGMIEELGEEKAALRMEFTPLYKTALNEDIEAKVGKYNINSIVDKYRYEMISEIASMGKQMADQYHAIAPDIHELFEDEKVIEAFPQVRYSFNQDHWKPTYQEASKTVLNRNQVFEALGGYIPASIPKPKDVK</sequence>
<gene>
    <name evidence="2" type="ORF">QUF89_00030</name>
</gene>
<dbReference type="Proteomes" id="UP001234602">
    <property type="component" value="Unassembled WGS sequence"/>
</dbReference>
<keyword evidence="1" id="KW-0175">Coiled coil</keyword>
<dbReference type="EMBL" id="JAUCEY010000001">
    <property type="protein sequence ID" value="MDM5450684.1"/>
    <property type="molecule type" value="Genomic_DNA"/>
</dbReference>
<evidence type="ECO:0000256" key="1">
    <source>
        <dbReference type="SAM" id="Coils"/>
    </source>
</evidence>
<feature type="coiled-coil region" evidence="1">
    <location>
        <begin position="4"/>
        <end position="38"/>
    </location>
</feature>